<evidence type="ECO:0000313" key="2">
    <source>
        <dbReference type="Proteomes" id="UP001153331"/>
    </source>
</evidence>
<protein>
    <submittedName>
        <fullName evidence="1">Uncharacterized protein</fullName>
    </submittedName>
</protein>
<keyword evidence="2" id="KW-1185">Reference proteome</keyword>
<proteinExistence type="predicted"/>
<reference evidence="1" key="1">
    <citation type="submission" date="2022-11" db="EMBL/GenBank/DDBJ databases">
        <title>Genome Sequence of Boeremia exigua.</title>
        <authorList>
            <person name="Buettner E."/>
        </authorList>
    </citation>
    <scope>NUCLEOTIDE SEQUENCE</scope>
    <source>
        <strain evidence="1">CU02</strain>
    </source>
</reference>
<accession>A0ACC2IK48</accession>
<dbReference type="Proteomes" id="UP001153331">
    <property type="component" value="Unassembled WGS sequence"/>
</dbReference>
<organism evidence="1 2">
    <name type="scientific">Boeremia exigua</name>
    <dbReference type="NCBI Taxonomy" id="749465"/>
    <lineage>
        <taxon>Eukaryota</taxon>
        <taxon>Fungi</taxon>
        <taxon>Dikarya</taxon>
        <taxon>Ascomycota</taxon>
        <taxon>Pezizomycotina</taxon>
        <taxon>Dothideomycetes</taxon>
        <taxon>Pleosporomycetidae</taxon>
        <taxon>Pleosporales</taxon>
        <taxon>Pleosporineae</taxon>
        <taxon>Didymellaceae</taxon>
        <taxon>Boeremia</taxon>
    </lineage>
</organism>
<name>A0ACC2IK48_9PLEO</name>
<dbReference type="EMBL" id="JAPHNI010000134">
    <property type="protein sequence ID" value="KAJ8115546.1"/>
    <property type="molecule type" value="Genomic_DNA"/>
</dbReference>
<sequence>MIVAILGATGQQGGSVASVFLEQPLKYHVRALTRNVHSPGAKALEQRGAEVVAADLNDMNSLARAFEGANVIYAMTDFWQEMSFDIEYKQGTDIANIAVELPSLVHFIWASLPDGHAISEGKFKNILHWQSKAAVTDYIRSSKPALWEKTTAILFPNYFENCKTQPGFYLPKADGVYVRSFPLRADTPLPNVAISDTGILVQHVIEHGNEYCARTIAFYSEAISELEKLNALAKYYSIPVRYEQITEAEFRASLETKMPPISALDFTEQLMIFDDCGMIYARPEFLQANEIKGLTLKTWEDFIRSEDLLSSMQVEPEQ</sequence>
<comment type="caution">
    <text evidence="1">The sequence shown here is derived from an EMBL/GenBank/DDBJ whole genome shotgun (WGS) entry which is preliminary data.</text>
</comment>
<evidence type="ECO:0000313" key="1">
    <source>
        <dbReference type="EMBL" id="KAJ8115546.1"/>
    </source>
</evidence>
<gene>
    <name evidence="1" type="ORF">OPT61_g2833</name>
</gene>